<protein>
    <submittedName>
        <fullName evidence="1">Uncharacterized protein</fullName>
    </submittedName>
</protein>
<sequence length="66" mass="7236">MAKVAVLKRDLVVPAGTEFPAGASKREWFEANYEACVGEGDDAVLYLTIGESDIAECPDLFEIREE</sequence>
<comment type="caution">
    <text evidence="1">The sequence shown here is derived from an EMBL/GenBank/DDBJ whole genome shotgun (WGS) entry which is preliminary data.</text>
</comment>
<dbReference type="EMBL" id="LAZR01063098">
    <property type="protein sequence ID" value="KKK60179.1"/>
    <property type="molecule type" value="Genomic_DNA"/>
</dbReference>
<proteinExistence type="predicted"/>
<organism evidence="1">
    <name type="scientific">marine sediment metagenome</name>
    <dbReference type="NCBI Taxonomy" id="412755"/>
    <lineage>
        <taxon>unclassified sequences</taxon>
        <taxon>metagenomes</taxon>
        <taxon>ecological metagenomes</taxon>
    </lineage>
</organism>
<accession>A0A0F8Z163</accession>
<evidence type="ECO:0000313" key="1">
    <source>
        <dbReference type="EMBL" id="KKK60179.1"/>
    </source>
</evidence>
<name>A0A0F8Z163_9ZZZZ</name>
<gene>
    <name evidence="1" type="ORF">LCGC14_3026960</name>
</gene>
<dbReference type="AlphaFoldDB" id="A0A0F8Z163"/>
<reference evidence="1" key="1">
    <citation type="journal article" date="2015" name="Nature">
        <title>Complex archaea that bridge the gap between prokaryotes and eukaryotes.</title>
        <authorList>
            <person name="Spang A."/>
            <person name="Saw J.H."/>
            <person name="Jorgensen S.L."/>
            <person name="Zaremba-Niedzwiedzka K."/>
            <person name="Martijn J."/>
            <person name="Lind A.E."/>
            <person name="van Eijk R."/>
            <person name="Schleper C."/>
            <person name="Guy L."/>
            <person name="Ettema T.J."/>
        </authorList>
    </citation>
    <scope>NUCLEOTIDE SEQUENCE</scope>
</reference>